<dbReference type="OrthoDB" id="2976077at2759"/>
<dbReference type="EMBL" id="ML181634">
    <property type="protein sequence ID" value="THU75715.1"/>
    <property type="molecule type" value="Genomic_DNA"/>
</dbReference>
<accession>A0A4V4HAK3</accession>
<organism evidence="1 2">
    <name type="scientific">Dendrothele bispora (strain CBS 962.96)</name>
    <dbReference type="NCBI Taxonomy" id="1314807"/>
    <lineage>
        <taxon>Eukaryota</taxon>
        <taxon>Fungi</taxon>
        <taxon>Dikarya</taxon>
        <taxon>Basidiomycota</taxon>
        <taxon>Agaricomycotina</taxon>
        <taxon>Agaricomycetes</taxon>
        <taxon>Agaricomycetidae</taxon>
        <taxon>Agaricales</taxon>
        <taxon>Agaricales incertae sedis</taxon>
        <taxon>Dendrothele</taxon>
    </lineage>
</organism>
<keyword evidence="2" id="KW-1185">Reference proteome</keyword>
<reference evidence="1 2" key="1">
    <citation type="journal article" date="2019" name="Nat. Ecol. Evol.">
        <title>Megaphylogeny resolves global patterns of mushroom evolution.</title>
        <authorList>
            <person name="Varga T."/>
            <person name="Krizsan K."/>
            <person name="Foldi C."/>
            <person name="Dima B."/>
            <person name="Sanchez-Garcia M."/>
            <person name="Sanchez-Ramirez S."/>
            <person name="Szollosi G.J."/>
            <person name="Szarkandi J.G."/>
            <person name="Papp V."/>
            <person name="Albert L."/>
            <person name="Andreopoulos W."/>
            <person name="Angelini C."/>
            <person name="Antonin V."/>
            <person name="Barry K.W."/>
            <person name="Bougher N.L."/>
            <person name="Buchanan P."/>
            <person name="Buyck B."/>
            <person name="Bense V."/>
            <person name="Catcheside P."/>
            <person name="Chovatia M."/>
            <person name="Cooper J."/>
            <person name="Damon W."/>
            <person name="Desjardin D."/>
            <person name="Finy P."/>
            <person name="Geml J."/>
            <person name="Haridas S."/>
            <person name="Hughes K."/>
            <person name="Justo A."/>
            <person name="Karasinski D."/>
            <person name="Kautmanova I."/>
            <person name="Kiss B."/>
            <person name="Kocsube S."/>
            <person name="Kotiranta H."/>
            <person name="LaButti K.M."/>
            <person name="Lechner B.E."/>
            <person name="Liimatainen K."/>
            <person name="Lipzen A."/>
            <person name="Lukacs Z."/>
            <person name="Mihaltcheva S."/>
            <person name="Morgado L.N."/>
            <person name="Niskanen T."/>
            <person name="Noordeloos M.E."/>
            <person name="Ohm R.A."/>
            <person name="Ortiz-Santana B."/>
            <person name="Ovrebo C."/>
            <person name="Racz N."/>
            <person name="Riley R."/>
            <person name="Savchenko A."/>
            <person name="Shiryaev A."/>
            <person name="Soop K."/>
            <person name="Spirin V."/>
            <person name="Szebenyi C."/>
            <person name="Tomsovsky M."/>
            <person name="Tulloss R.E."/>
            <person name="Uehling J."/>
            <person name="Grigoriev I.V."/>
            <person name="Vagvolgyi C."/>
            <person name="Papp T."/>
            <person name="Martin F.M."/>
            <person name="Miettinen O."/>
            <person name="Hibbett D.S."/>
            <person name="Nagy L.G."/>
        </authorList>
    </citation>
    <scope>NUCLEOTIDE SEQUENCE [LARGE SCALE GENOMIC DNA]</scope>
    <source>
        <strain evidence="1 2">CBS 962.96</strain>
    </source>
</reference>
<gene>
    <name evidence="1" type="ORF">K435DRAFT_880290</name>
</gene>
<evidence type="ECO:0000313" key="2">
    <source>
        <dbReference type="Proteomes" id="UP000297245"/>
    </source>
</evidence>
<proteinExistence type="predicted"/>
<dbReference type="AlphaFoldDB" id="A0A4V4HAK3"/>
<dbReference type="Proteomes" id="UP000297245">
    <property type="component" value="Unassembled WGS sequence"/>
</dbReference>
<name>A0A4V4HAK3_DENBC</name>
<evidence type="ECO:0000313" key="1">
    <source>
        <dbReference type="EMBL" id="THU75715.1"/>
    </source>
</evidence>
<sequence length="258" mass="28952">MSLLGICDNPYLLLHILEELPFEDWVTLSDTSSYVRVGVRNAFFEVLHARLLDFICPNRIPVFFSLLRSTNSVIAGALPLSMPKLLDWEPGHDLVLYCPAVSKQKWGRRLGWDLISDVDGRGESGIHSMQEFCSYKACRFVNNPIKVVYANGPHVLNILAKAPETALSSFLSSWALVTAYPLMTMKRQSFSVIVTRDGQMIGGECLDGFVPVALMDDMPESYSGLRSWKDNKTFVFKYDDLVFDLGHMGGNSVWSLDT</sequence>
<protein>
    <submittedName>
        <fullName evidence="1">Uncharacterized protein</fullName>
    </submittedName>
</protein>